<evidence type="ECO:0000313" key="1">
    <source>
        <dbReference type="EMBL" id="KAA5545359.1"/>
    </source>
</evidence>
<protein>
    <submittedName>
        <fullName evidence="1">Uncharacterized protein</fullName>
    </submittedName>
</protein>
<gene>
    <name evidence="1" type="ORF">FYK55_06820</name>
</gene>
<comment type="caution">
    <text evidence="1">The sequence shown here is derived from an EMBL/GenBank/DDBJ whole genome shotgun (WGS) entry which is preliminary data.</text>
</comment>
<dbReference type="RefSeq" id="WP_150075629.1">
    <property type="nucleotide sequence ID" value="NZ_VWOX01000003.1"/>
</dbReference>
<name>A0A5M6DGM8_9BACT</name>
<dbReference type="AlphaFoldDB" id="A0A5M6DGM8"/>
<proteinExistence type="predicted"/>
<reference evidence="1 2" key="1">
    <citation type="submission" date="2019-08" db="EMBL/GenBank/DDBJ databases">
        <authorList>
            <person name="Dhanesh K."/>
            <person name="Kumar G."/>
            <person name="Sasikala C."/>
            <person name="Venkata Ramana C."/>
        </authorList>
    </citation>
    <scope>NUCLEOTIDE SEQUENCE [LARGE SCALE GENOMIC DNA]</scope>
    <source>
        <strain evidence="1 2">JC645</strain>
    </source>
</reference>
<dbReference type="EMBL" id="VWOX01000003">
    <property type="protein sequence ID" value="KAA5545359.1"/>
    <property type="molecule type" value="Genomic_DNA"/>
</dbReference>
<accession>A0A5M6DGM8</accession>
<sequence>MKLPSQSIRKLFRENFSGRAPIPVDRADRLALSRKWREQIEDIDGVRVTHHPGDRDSRSRTLCRFTIPEPGADQAYLRRDELRLEFDDQARLVLNSYRQRQCEHTALVSSVEEIRDLVRDVLQIYAHRRAGERKHQRVRQLQSNAILAKVRQLALEDEFDFATVTDDATLRLFVQVTPEDALEIGIPMQQFDRLLPRLREAIAALRGLYDEGFRFKVVKVERVPADADWVRIARE</sequence>
<dbReference type="Proteomes" id="UP000324479">
    <property type="component" value="Unassembled WGS sequence"/>
</dbReference>
<keyword evidence="2" id="KW-1185">Reference proteome</keyword>
<organism evidence="1 2">
    <name type="scientific">Roseiconus nitratireducens</name>
    <dbReference type="NCBI Taxonomy" id="2605748"/>
    <lineage>
        <taxon>Bacteria</taxon>
        <taxon>Pseudomonadati</taxon>
        <taxon>Planctomycetota</taxon>
        <taxon>Planctomycetia</taxon>
        <taxon>Pirellulales</taxon>
        <taxon>Pirellulaceae</taxon>
        <taxon>Roseiconus</taxon>
    </lineage>
</organism>
<evidence type="ECO:0000313" key="2">
    <source>
        <dbReference type="Proteomes" id="UP000324479"/>
    </source>
</evidence>